<keyword evidence="1" id="KW-0472">Membrane</keyword>
<reference evidence="2 3" key="1">
    <citation type="journal article" date="2015" name="Proc. Natl. Acad. Sci. U.S.A.">
        <title>The resurrection genome of Boea hygrometrica: A blueprint for survival of dehydration.</title>
        <authorList>
            <person name="Xiao L."/>
            <person name="Yang G."/>
            <person name="Zhang L."/>
            <person name="Yang X."/>
            <person name="Zhao S."/>
            <person name="Ji Z."/>
            <person name="Zhou Q."/>
            <person name="Hu M."/>
            <person name="Wang Y."/>
            <person name="Chen M."/>
            <person name="Xu Y."/>
            <person name="Jin H."/>
            <person name="Xiao X."/>
            <person name="Hu G."/>
            <person name="Bao F."/>
            <person name="Hu Y."/>
            <person name="Wan P."/>
            <person name="Li L."/>
            <person name="Deng X."/>
            <person name="Kuang T."/>
            <person name="Xiang C."/>
            <person name="Zhu J.K."/>
            <person name="Oliver M.J."/>
            <person name="He Y."/>
        </authorList>
    </citation>
    <scope>NUCLEOTIDE SEQUENCE [LARGE SCALE GENOMIC DNA]</scope>
    <source>
        <strain evidence="3">cv. XS01</strain>
    </source>
</reference>
<dbReference type="EMBL" id="KV002468">
    <property type="protein sequence ID" value="KZV37955.1"/>
    <property type="molecule type" value="Genomic_DNA"/>
</dbReference>
<feature type="transmembrane region" description="Helical" evidence="1">
    <location>
        <begin position="184"/>
        <end position="214"/>
    </location>
</feature>
<accession>A0A2Z7C101</accession>
<proteinExistence type="predicted"/>
<evidence type="ECO:0000313" key="3">
    <source>
        <dbReference type="Proteomes" id="UP000250235"/>
    </source>
</evidence>
<keyword evidence="1" id="KW-0812">Transmembrane</keyword>
<keyword evidence="3" id="KW-1185">Reference proteome</keyword>
<organism evidence="2 3">
    <name type="scientific">Dorcoceras hygrometricum</name>
    <dbReference type="NCBI Taxonomy" id="472368"/>
    <lineage>
        <taxon>Eukaryota</taxon>
        <taxon>Viridiplantae</taxon>
        <taxon>Streptophyta</taxon>
        <taxon>Embryophyta</taxon>
        <taxon>Tracheophyta</taxon>
        <taxon>Spermatophyta</taxon>
        <taxon>Magnoliopsida</taxon>
        <taxon>eudicotyledons</taxon>
        <taxon>Gunneridae</taxon>
        <taxon>Pentapetalae</taxon>
        <taxon>asterids</taxon>
        <taxon>lamiids</taxon>
        <taxon>Lamiales</taxon>
        <taxon>Gesneriaceae</taxon>
        <taxon>Didymocarpoideae</taxon>
        <taxon>Trichosporeae</taxon>
        <taxon>Loxocarpinae</taxon>
        <taxon>Dorcoceras</taxon>
    </lineage>
</organism>
<dbReference type="Proteomes" id="UP000250235">
    <property type="component" value="Unassembled WGS sequence"/>
</dbReference>
<evidence type="ECO:0000256" key="1">
    <source>
        <dbReference type="SAM" id="Phobius"/>
    </source>
</evidence>
<feature type="transmembrane region" description="Helical" evidence="1">
    <location>
        <begin position="23"/>
        <end position="40"/>
    </location>
</feature>
<dbReference type="AlphaFoldDB" id="A0A2Z7C101"/>
<protein>
    <submittedName>
        <fullName evidence="2">Trehalose-6-phosphate phosphatase family protein</fullName>
    </submittedName>
</protein>
<gene>
    <name evidence="2" type="ORF">F511_05438</name>
</gene>
<keyword evidence="1" id="KW-1133">Transmembrane helix</keyword>
<sequence>MWRLVYVNQPRAAMLTWNPDEGVIAWISAACFACVWILAIEEDDEQSKICPADGSQYKQSAVGLVFMESAAGLAMETSKVESAVRNQAEAKLNQLEHNKPAETMTTSCNKEKRKSWMTSAVTSSISSRLQCIQQEAKAISSCEEMQEMKRRRTGRSISRELQCNQQLAIAKRCLPVQARRRKTLVYVVSHTVAAVVHLWSLGVLTAVGCGIGSIHEVVRSNLLVEPSEVEEGEM</sequence>
<name>A0A2Z7C101_9LAMI</name>
<evidence type="ECO:0000313" key="2">
    <source>
        <dbReference type="EMBL" id="KZV37955.1"/>
    </source>
</evidence>